<dbReference type="EMBL" id="CP046916">
    <property type="protein sequence ID" value="QGZ66897.1"/>
    <property type="molecule type" value="Genomic_DNA"/>
</dbReference>
<feature type="region of interest" description="Disordered" evidence="7">
    <location>
        <begin position="217"/>
        <end position="260"/>
    </location>
</feature>
<feature type="transmembrane region" description="Helical" evidence="8">
    <location>
        <begin position="37"/>
        <end position="55"/>
    </location>
</feature>
<evidence type="ECO:0000259" key="9">
    <source>
        <dbReference type="Pfam" id="PF03458"/>
    </source>
</evidence>
<dbReference type="AlphaFoldDB" id="A0A7Z2GS40"/>
<feature type="transmembrane region" description="Helical" evidence="8">
    <location>
        <begin position="97"/>
        <end position="113"/>
    </location>
</feature>
<feature type="transmembrane region" description="Helical" evidence="8">
    <location>
        <begin position="12"/>
        <end position="30"/>
    </location>
</feature>
<gene>
    <name evidence="10" type="ORF">FAZ98_32705</name>
</gene>
<reference evidence="10 11" key="1">
    <citation type="submission" date="2019-12" db="EMBL/GenBank/DDBJ databases">
        <title>Paraburkholderia acidiphila 7Q-K02 sp. nov and Paraburkholderia acidisoli DHF22 sp. nov., two strains isolated from forest soil.</title>
        <authorList>
            <person name="Gao Z."/>
            <person name="Qiu L."/>
        </authorList>
    </citation>
    <scope>NUCLEOTIDE SEQUENCE [LARGE SCALE GENOMIC DNA]</scope>
    <source>
        <strain evidence="10 11">DHF22</strain>
    </source>
</reference>
<sequence length="260" mass="27686">MSAHLNVHTAYTVLDLIGTFAFAISGAVAGRQRRLDLFGIIVVSFMVACGGGIVRDLCIGAIPPAGLANWAYLAVSLLATLLTIAAYPQVRRLRHPVLFFDAIGLGLFAVAGAQKTLAYSESAEMALVLGVVSAVGGGVMRDVLLSRVPAILERDIYASAALLGAAVQVGLTYAGWSPFWTPWVAVTACVALRLASLYYGWRLPDFQRRMMVGAVSPRAETPRNPLQNQAGDQADDQPVAQPADPRAEHATQTPTREDAR</sequence>
<evidence type="ECO:0000256" key="5">
    <source>
        <dbReference type="ARBA" id="ARBA00022989"/>
    </source>
</evidence>
<feature type="transmembrane region" description="Helical" evidence="8">
    <location>
        <begin position="156"/>
        <end position="176"/>
    </location>
</feature>
<keyword evidence="6 8" id="KW-0472">Membrane</keyword>
<protein>
    <submittedName>
        <fullName evidence="10">Trimeric intracellular cation channel family protein</fullName>
    </submittedName>
</protein>
<feature type="domain" description="Glycine transporter" evidence="9">
    <location>
        <begin position="13"/>
        <end position="87"/>
    </location>
</feature>
<dbReference type="Pfam" id="PF03458">
    <property type="entry name" value="Gly_transporter"/>
    <property type="match status" value="2"/>
</dbReference>
<evidence type="ECO:0000256" key="7">
    <source>
        <dbReference type="SAM" id="MobiDB-lite"/>
    </source>
</evidence>
<evidence type="ECO:0000256" key="6">
    <source>
        <dbReference type="ARBA" id="ARBA00023136"/>
    </source>
</evidence>
<evidence type="ECO:0000256" key="3">
    <source>
        <dbReference type="ARBA" id="ARBA00022475"/>
    </source>
</evidence>
<feature type="domain" description="Glycine transporter" evidence="9">
    <location>
        <begin position="99"/>
        <end position="171"/>
    </location>
</feature>
<dbReference type="PANTHER" id="PTHR30506:SF3">
    <property type="entry name" value="UPF0126 INNER MEMBRANE PROTEIN YADS-RELATED"/>
    <property type="match status" value="1"/>
</dbReference>
<dbReference type="OrthoDB" id="9791874at2"/>
<evidence type="ECO:0000256" key="4">
    <source>
        <dbReference type="ARBA" id="ARBA00022692"/>
    </source>
</evidence>
<proteinExistence type="inferred from homology"/>
<keyword evidence="3" id="KW-1003">Cell membrane</keyword>
<dbReference type="GO" id="GO:0005886">
    <property type="term" value="C:plasma membrane"/>
    <property type="evidence" value="ECO:0007669"/>
    <property type="project" value="UniProtKB-SubCell"/>
</dbReference>
<dbReference type="PANTHER" id="PTHR30506">
    <property type="entry name" value="INNER MEMBRANE PROTEIN"/>
    <property type="match status" value="1"/>
</dbReference>
<comment type="subcellular location">
    <subcellularLocation>
        <location evidence="1">Cell membrane</location>
        <topology evidence="1">Multi-pass membrane protein</topology>
    </subcellularLocation>
</comment>
<evidence type="ECO:0000256" key="2">
    <source>
        <dbReference type="ARBA" id="ARBA00008193"/>
    </source>
</evidence>
<keyword evidence="5 8" id="KW-1133">Transmembrane helix</keyword>
<keyword evidence="11" id="KW-1185">Reference proteome</keyword>
<evidence type="ECO:0000256" key="8">
    <source>
        <dbReference type="SAM" id="Phobius"/>
    </source>
</evidence>
<dbReference type="Proteomes" id="UP000433577">
    <property type="component" value="Chromosome 4"/>
</dbReference>
<organism evidence="10 11">
    <name type="scientific">Paraburkholderia acidisoli</name>
    <dbReference type="NCBI Taxonomy" id="2571748"/>
    <lineage>
        <taxon>Bacteria</taxon>
        <taxon>Pseudomonadati</taxon>
        <taxon>Pseudomonadota</taxon>
        <taxon>Betaproteobacteria</taxon>
        <taxon>Burkholderiales</taxon>
        <taxon>Burkholderiaceae</taxon>
        <taxon>Paraburkholderia</taxon>
    </lineage>
</organism>
<evidence type="ECO:0000313" key="11">
    <source>
        <dbReference type="Proteomes" id="UP000433577"/>
    </source>
</evidence>
<feature type="transmembrane region" description="Helical" evidence="8">
    <location>
        <begin position="125"/>
        <end position="144"/>
    </location>
</feature>
<feature type="transmembrane region" description="Helical" evidence="8">
    <location>
        <begin position="182"/>
        <end position="201"/>
    </location>
</feature>
<accession>A0A7Z2GS40</accession>
<dbReference type="InterPro" id="IPR005115">
    <property type="entry name" value="Gly_transporter"/>
</dbReference>
<name>A0A7Z2GS40_9BURK</name>
<keyword evidence="4 8" id="KW-0812">Transmembrane</keyword>
<evidence type="ECO:0000313" key="10">
    <source>
        <dbReference type="EMBL" id="QGZ66897.1"/>
    </source>
</evidence>
<dbReference type="KEGG" id="pacs:FAZ98_32705"/>
<feature type="compositionally biased region" description="Basic and acidic residues" evidence="7">
    <location>
        <begin position="245"/>
        <end position="260"/>
    </location>
</feature>
<evidence type="ECO:0000256" key="1">
    <source>
        <dbReference type="ARBA" id="ARBA00004651"/>
    </source>
</evidence>
<feature type="transmembrane region" description="Helical" evidence="8">
    <location>
        <begin position="67"/>
        <end position="85"/>
    </location>
</feature>
<comment type="similarity">
    <text evidence="2">Belongs to the UPF0126 family.</text>
</comment>